<feature type="region of interest" description="Disordered" evidence="1">
    <location>
        <begin position="1"/>
        <end position="35"/>
    </location>
</feature>
<sequence>MSLLRHDPNRGRQCRPLLPLCRSRSPPPHHYPRPPLYTPHRRCKWLRRRVSEDAEKERGEELTDMVGGVLESVVEDEDEVPCNVCGNGSDAASCDRSNIGLHH</sequence>
<protein>
    <submittedName>
        <fullName evidence="2">Uncharacterized protein</fullName>
    </submittedName>
</protein>
<reference evidence="2" key="1">
    <citation type="submission" date="2020-07" db="EMBL/GenBank/DDBJ databases">
        <authorList>
            <person name="Lin J."/>
        </authorList>
    </citation>
    <scope>NUCLEOTIDE SEQUENCE</scope>
</reference>
<dbReference type="AlphaFoldDB" id="A0A6V7PYQ5"/>
<organism evidence="2">
    <name type="scientific">Ananas comosus var. bracteatus</name>
    <name type="common">red pineapple</name>
    <dbReference type="NCBI Taxonomy" id="296719"/>
    <lineage>
        <taxon>Eukaryota</taxon>
        <taxon>Viridiplantae</taxon>
        <taxon>Streptophyta</taxon>
        <taxon>Embryophyta</taxon>
        <taxon>Tracheophyta</taxon>
        <taxon>Spermatophyta</taxon>
        <taxon>Magnoliopsida</taxon>
        <taxon>Liliopsida</taxon>
        <taxon>Poales</taxon>
        <taxon>Bromeliaceae</taxon>
        <taxon>Bromelioideae</taxon>
        <taxon>Ananas</taxon>
    </lineage>
</organism>
<feature type="compositionally biased region" description="Pro residues" evidence="1">
    <location>
        <begin position="25"/>
        <end position="35"/>
    </location>
</feature>
<feature type="compositionally biased region" description="Low complexity" evidence="1">
    <location>
        <begin position="14"/>
        <end position="24"/>
    </location>
</feature>
<evidence type="ECO:0000256" key="1">
    <source>
        <dbReference type="SAM" id="MobiDB-lite"/>
    </source>
</evidence>
<dbReference type="EMBL" id="LR862153">
    <property type="protein sequence ID" value="CAD1836012.1"/>
    <property type="molecule type" value="Genomic_DNA"/>
</dbReference>
<proteinExistence type="predicted"/>
<evidence type="ECO:0000313" key="2">
    <source>
        <dbReference type="EMBL" id="CAD1836012.1"/>
    </source>
</evidence>
<accession>A0A6V7PYQ5</accession>
<gene>
    <name evidence="2" type="ORF">CB5_LOCUS19223</name>
</gene>
<name>A0A6V7PYQ5_ANACO</name>
<feature type="compositionally biased region" description="Basic and acidic residues" evidence="1">
    <location>
        <begin position="1"/>
        <end position="10"/>
    </location>
</feature>